<name>A0A8X6WLP3_TRICX</name>
<reference evidence="1" key="1">
    <citation type="submission" date="2020-08" db="EMBL/GenBank/DDBJ databases">
        <title>Multicomponent nature underlies the extraordinary mechanical properties of spider dragline silk.</title>
        <authorList>
            <person name="Kono N."/>
            <person name="Nakamura H."/>
            <person name="Mori M."/>
            <person name="Yoshida Y."/>
            <person name="Ohtoshi R."/>
            <person name="Malay A.D."/>
            <person name="Moran D.A.P."/>
            <person name="Tomita M."/>
            <person name="Numata K."/>
            <person name="Arakawa K."/>
        </authorList>
    </citation>
    <scope>NUCLEOTIDE SEQUENCE</scope>
</reference>
<accession>A0A8X6WLP3</accession>
<keyword evidence="2" id="KW-1185">Reference proteome</keyword>
<gene>
    <name evidence="1" type="ORF">TNCV_3450241</name>
</gene>
<protein>
    <submittedName>
        <fullName evidence="1">Uncharacterized protein</fullName>
    </submittedName>
</protein>
<organism evidence="1 2">
    <name type="scientific">Trichonephila clavipes</name>
    <name type="common">Golden silk orbweaver</name>
    <name type="synonym">Nephila clavipes</name>
    <dbReference type="NCBI Taxonomy" id="2585209"/>
    <lineage>
        <taxon>Eukaryota</taxon>
        <taxon>Metazoa</taxon>
        <taxon>Ecdysozoa</taxon>
        <taxon>Arthropoda</taxon>
        <taxon>Chelicerata</taxon>
        <taxon>Arachnida</taxon>
        <taxon>Araneae</taxon>
        <taxon>Araneomorphae</taxon>
        <taxon>Entelegynae</taxon>
        <taxon>Araneoidea</taxon>
        <taxon>Nephilidae</taxon>
        <taxon>Trichonephila</taxon>
    </lineage>
</organism>
<comment type="caution">
    <text evidence="1">The sequence shown here is derived from an EMBL/GenBank/DDBJ whole genome shotgun (WGS) entry which is preliminary data.</text>
</comment>
<proteinExistence type="predicted"/>
<sequence length="82" mass="9001">MLFNRGKVLLHGGMGEVRRECILLVREGGNTNVALFSDAGRLATDLTILKHGQVTRMTPELAPALSKLSHHTNGRTLEPRLI</sequence>
<evidence type="ECO:0000313" key="1">
    <source>
        <dbReference type="EMBL" id="GFY36321.1"/>
    </source>
</evidence>
<dbReference type="EMBL" id="BMAU01021436">
    <property type="protein sequence ID" value="GFY36321.1"/>
    <property type="molecule type" value="Genomic_DNA"/>
</dbReference>
<dbReference type="AlphaFoldDB" id="A0A8X6WLP3"/>
<dbReference type="Proteomes" id="UP000887159">
    <property type="component" value="Unassembled WGS sequence"/>
</dbReference>
<evidence type="ECO:0000313" key="2">
    <source>
        <dbReference type="Proteomes" id="UP000887159"/>
    </source>
</evidence>